<evidence type="ECO:0008006" key="4">
    <source>
        <dbReference type="Google" id="ProtNLM"/>
    </source>
</evidence>
<protein>
    <recommendedName>
        <fullName evidence="4">Ribosomal protein L2</fullName>
    </recommendedName>
</protein>
<evidence type="ECO:0000313" key="3">
    <source>
        <dbReference type="Proteomes" id="UP001054945"/>
    </source>
</evidence>
<dbReference type="AlphaFoldDB" id="A0AAV4N7X5"/>
<proteinExistence type="predicted"/>
<gene>
    <name evidence="2" type="ORF">CEXT_808361</name>
</gene>
<feature type="region of interest" description="Disordered" evidence="1">
    <location>
        <begin position="1"/>
        <end position="30"/>
    </location>
</feature>
<comment type="caution">
    <text evidence="2">The sequence shown here is derived from an EMBL/GenBank/DDBJ whole genome shotgun (WGS) entry which is preliminary data.</text>
</comment>
<evidence type="ECO:0000313" key="2">
    <source>
        <dbReference type="EMBL" id="GIX80626.1"/>
    </source>
</evidence>
<dbReference type="EMBL" id="BPLR01020611">
    <property type="protein sequence ID" value="GIX80626.1"/>
    <property type="molecule type" value="Genomic_DNA"/>
</dbReference>
<evidence type="ECO:0000256" key="1">
    <source>
        <dbReference type="SAM" id="MobiDB-lite"/>
    </source>
</evidence>
<sequence length="205" mass="23038">MIASSSSPGKGRGRDKKKGGGVLTKGSATRYITERRTRENTMRFDEKNPHNETMHWNNTRNIDTSLSRGAGLWRGLRVLGSESHVFVDQECLCAPFRGFCVLSLMSLDARFTEFCYRIFYVFSSRGPCSSLIIPKENAFRIPNNPSICANVAQGQGTKGALFRGLCIVWYKKETKPLLIPKEKERTSSLFKDERGISVLTSLSME</sequence>
<reference evidence="2 3" key="1">
    <citation type="submission" date="2021-06" db="EMBL/GenBank/DDBJ databases">
        <title>Caerostris extrusa draft genome.</title>
        <authorList>
            <person name="Kono N."/>
            <person name="Arakawa K."/>
        </authorList>
    </citation>
    <scope>NUCLEOTIDE SEQUENCE [LARGE SCALE GENOMIC DNA]</scope>
</reference>
<dbReference type="Proteomes" id="UP001054945">
    <property type="component" value="Unassembled WGS sequence"/>
</dbReference>
<name>A0AAV4N7X5_CAEEX</name>
<keyword evidence="3" id="KW-1185">Reference proteome</keyword>
<accession>A0AAV4N7X5</accession>
<organism evidence="2 3">
    <name type="scientific">Caerostris extrusa</name>
    <name type="common">Bark spider</name>
    <name type="synonym">Caerostris bankana</name>
    <dbReference type="NCBI Taxonomy" id="172846"/>
    <lineage>
        <taxon>Eukaryota</taxon>
        <taxon>Metazoa</taxon>
        <taxon>Ecdysozoa</taxon>
        <taxon>Arthropoda</taxon>
        <taxon>Chelicerata</taxon>
        <taxon>Arachnida</taxon>
        <taxon>Araneae</taxon>
        <taxon>Araneomorphae</taxon>
        <taxon>Entelegynae</taxon>
        <taxon>Araneoidea</taxon>
        <taxon>Araneidae</taxon>
        <taxon>Caerostris</taxon>
    </lineage>
</organism>